<dbReference type="PROSITE" id="PS50157">
    <property type="entry name" value="ZINC_FINGER_C2H2_2"/>
    <property type="match status" value="12"/>
</dbReference>
<evidence type="ECO:0000259" key="11">
    <source>
        <dbReference type="PROSITE" id="PS50157"/>
    </source>
</evidence>
<reference evidence="13" key="1">
    <citation type="submission" date="2025-08" db="UniProtKB">
        <authorList>
            <consortium name="RefSeq"/>
        </authorList>
    </citation>
    <scope>IDENTIFICATION</scope>
    <source>
        <tissue evidence="13">Testes</tissue>
    </source>
</reference>
<dbReference type="Pfam" id="PF00096">
    <property type="entry name" value="zf-C2H2"/>
    <property type="match status" value="5"/>
</dbReference>
<evidence type="ECO:0000256" key="7">
    <source>
        <dbReference type="ARBA" id="ARBA00023163"/>
    </source>
</evidence>
<organism evidence="12 13">
    <name type="scientific">Saccoglossus kowalevskii</name>
    <name type="common">Acorn worm</name>
    <dbReference type="NCBI Taxonomy" id="10224"/>
    <lineage>
        <taxon>Eukaryota</taxon>
        <taxon>Metazoa</taxon>
        <taxon>Hemichordata</taxon>
        <taxon>Enteropneusta</taxon>
        <taxon>Harrimaniidae</taxon>
        <taxon>Saccoglossus</taxon>
    </lineage>
</organism>
<accession>A0ABM0MM13</accession>
<dbReference type="SMART" id="SM00355">
    <property type="entry name" value="ZnF_C2H2"/>
    <property type="match status" value="13"/>
</dbReference>
<feature type="domain" description="C2H2-type" evidence="11">
    <location>
        <begin position="365"/>
        <end position="393"/>
    </location>
</feature>
<evidence type="ECO:0000256" key="9">
    <source>
        <dbReference type="PROSITE-ProRule" id="PRU00042"/>
    </source>
</evidence>
<feature type="domain" description="C2H2-type" evidence="11">
    <location>
        <begin position="337"/>
        <end position="364"/>
    </location>
</feature>
<keyword evidence="5" id="KW-0862">Zinc</keyword>
<dbReference type="PANTHER" id="PTHR47772">
    <property type="entry name" value="ZINC FINGER PROTEIN 200"/>
    <property type="match status" value="1"/>
</dbReference>
<feature type="domain" description="C2H2-type" evidence="11">
    <location>
        <begin position="166"/>
        <end position="193"/>
    </location>
</feature>
<dbReference type="InterPro" id="IPR050636">
    <property type="entry name" value="C2H2-ZF_domain-containing"/>
</dbReference>
<name>A0ABM0MM13_SACKO</name>
<dbReference type="SUPFAM" id="SSF57667">
    <property type="entry name" value="beta-beta-alpha zinc fingers"/>
    <property type="match status" value="7"/>
</dbReference>
<feature type="domain" description="C2H2-type" evidence="11">
    <location>
        <begin position="194"/>
        <end position="222"/>
    </location>
</feature>
<evidence type="ECO:0000256" key="3">
    <source>
        <dbReference type="ARBA" id="ARBA00022737"/>
    </source>
</evidence>
<dbReference type="GeneID" id="102804099"/>
<feature type="domain" description="C2H2-type" evidence="11">
    <location>
        <begin position="110"/>
        <end position="137"/>
    </location>
</feature>
<dbReference type="InterPro" id="IPR013087">
    <property type="entry name" value="Znf_C2H2_type"/>
</dbReference>
<evidence type="ECO:0000256" key="5">
    <source>
        <dbReference type="ARBA" id="ARBA00022833"/>
    </source>
</evidence>
<dbReference type="Gene3D" id="3.30.160.60">
    <property type="entry name" value="Classic Zinc Finger"/>
    <property type="match status" value="9"/>
</dbReference>
<evidence type="ECO:0000256" key="10">
    <source>
        <dbReference type="SAM" id="MobiDB-lite"/>
    </source>
</evidence>
<proteinExistence type="predicted"/>
<feature type="domain" description="C2H2-type" evidence="11">
    <location>
        <begin position="252"/>
        <end position="279"/>
    </location>
</feature>
<evidence type="ECO:0000256" key="2">
    <source>
        <dbReference type="ARBA" id="ARBA00022723"/>
    </source>
</evidence>
<keyword evidence="4 9" id="KW-0863">Zinc-finger</keyword>
<dbReference type="PANTHER" id="PTHR47772:SF13">
    <property type="entry name" value="GASTRULA ZINC FINGER PROTEIN XLCGF49.1-LIKE-RELATED"/>
    <property type="match status" value="1"/>
</dbReference>
<keyword evidence="7" id="KW-0804">Transcription</keyword>
<feature type="domain" description="C2H2-type" evidence="11">
    <location>
        <begin position="28"/>
        <end position="55"/>
    </location>
</feature>
<gene>
    <name evidence="13" type="primary">LOC102804099</name>
</gene>
<feature type="region of interest" description="Disordered" evidence="10">
    <location>
        <begin position="1"/>
        <end position="26"/>
    </location>
</feature>
<dbReference type="RefSeq" id="XP_006821054.1">
    <property type="nucleotide sequence ID" value="XM_006820991.1"/>
</dbReference>
<keyword evidence="6" id="KW-0805">Transcription regulation</keyword>
<evidence type="ECO:0000256" key="8">
    <source>
        <dbReference type="ARBA" id="ARBA00023242"/>
    </source>
</evidence>
<feature type="domain" description="C2H2-type" evidence="11">
    <location>
        <begin position="138"/>
        <end position="165"/>
    </location>
</feature>
<keyword evidence="3" id="KW-0677">Repeat</keyword>
<keyword evidence="12" id="KW-1185">Reference proteome</keyword>
<protein>
    <submittedName>
        <fullName evidence="13">Zinc finger protein 569-like</fullName>
    </submittedName>
</protein>
<feature type="domain" description="C2H2-type" evidence="11">
    <location>
        <begin position="223"/>
        <end position="245"/>
    </location>
</feature>
<feature type="domain" description="C2H2-type" evidence="11">
    <location>
        <begin position="309"/>
        <end position="336"/>
    </location>
</feature>
<feature type="domain" description="C2H2-type" evidence="11">
    <location>
        <begin position="280"/>
        <end position="308"/>
    </location>
</feature>
<comment type="subcellular location">
    <subcellularLocation>
        <location evidence="1">Nucleus</location>
    </subcellularLocation>
</comment>
<evidence type="ECO:0000256" key="6">
    <source>
        <dbReference type="ARBA" id="ARBA00023015"/>
    </source>
</evidence>
<dbReference type="InterPro" id="IPR036236">
    <property type="entry name" value="Znf_C2H2_sf"/>
</dbReference>
<dbReference type="Proteomes" id="UP000694865">
    <property type="component" value="Unplaced"/>
</dbReference>
<evidence type="ECO:0000313" key="12">
    <source>
        <dbReference type="Proteomes" id="UP000694865"/>
    </source>
</evidence>
<dbReference type="PROSITE" id="PS00028">
    <property type="entry name" value="ZINC_FINGER_C2H2_1"/>
    <property type="match status" value="12"/>
</dbReference>
<sequence length="650" mass="75145">MKDDDQVAAETSVSPNDKHQMQSKNNSNTCSYCGKNMVCKSALVIHIRKHTGEKPYQCEQCAKQFTQAQSLKDHVRTHTGEKCQCNLCEKTFSWIGHFNELKKFHKTGGHECNICHKKFTSRGNAAVHTSTHTGKKPFQCEYCIKSFSCKGNKDIHMQIHEGQKPYLCEMCGRRFTQKSSLNHHMNTHTGEKPYQCTICQMRWAEQHSMNVHIKTVHTGERPYECTRCGRQFVQKRGLKRHIATHIPVGTQYQCKLCGLKCRNKTDLESHVGRHNGEKPFHCPSCNEHFVYKNQRDRHIQKSHSREYPHHCKCCGKRYQNKTSLKLHVKKHPRESPYECLVCGKKYIYESNMEFHMKKHSSENKFTCKNCNAKFDRKFDFETHLKENHRSQKQIDKLKSKPVYYLRSQMTRKMYPVKLMNTKHLQIDAESSTRSSRKLKRDRLSEYMGHKGAMNAGSKIDVMLTNASKCQRKATSTNPTGTAKTQSTYNLRKSTIILKEAAPQISADNFKRKTIVQTCVETLHNQEKTSLEESSKLTATLNYGKQAVEELKTDASSGKYESEEHYNEDTKAMSCDIIFAKKNGNFHNILDNVPIKLFNSIHVRDNLGNGDDVTKSLSNTNDSYPVYMLEKIEEIFSTKWGVEMFQVVFKP</sequence>
<keyword evidence="2" id="KW-0479">Metal-binding</keyword>
<evidence type="ECO:0000256" key="1">
    <source>
        <dbReference type="ARBA" id="ARBA00004123"/>
    </source>
</evidence>
<feature type="domain" description="C2H2-type" evidence="11">
    <location>
        <begin position="56"/>
        <end position="83"/>
    </location>
</feature>
<evidence type="ECO:0000256" key="4">
    <source>
        <dbReference type="ARBA" id="ARBA00022771"/>
    </source>
</evidence>
<keyword evidence="8" id="KW-0539">Nucleus</keyword>
<evidence type="ECO:0000313" key="13">
    <source>
        <dbReference type="RefSeq" id="XP_006821054.1"/>
    </source>
</evidence>